<organism evidence="2 3">
    <name type="scientific">Burkholderia multivorans</name>
    <dbReference type="NCBI Taxonomy" id="87883"/>
    <lineage>
        <taxon>Bacteria</taxon>
        <taxon>Pseudomonadati</taxon>
        <taxon>Pseudomonadota</taxon>
        <taxon>Betaproteobacteria</taxon>
        <taxon>Burkholderiales</taxon>
        <taxon>Burkholderiaceae</taxon>
        <taxon>Burkholderia</taxon>
        <taxon>Burkholderia cepacia complex</taxon>
    </lineage>
</organism>
<accession>A0ABD7LRZ4</accession>
<dbReference type="Proteomes" id="UP000196218">
    <property type="component" value="Unassembled WGS sequence"/>
</dbReference>
<name>A0ABD7LRZ4_9BURK</name>
<dbReference type="AlphaFoldDB" id="A0ABD7LRZ4"/>
<evidence type="ECO:0000313" key="2">
    <source>
        <dbReference type="EMBL" id="SAK23212.1"/>
    </source>
</evidence>
<sequence>MSCAPAKRKNSRALRREKGGHTHSRDTRADVACDAGSWAPARRRSRASVIGTFAGAPFRAAEQLVSAAAQNDMHVNASNTATIICGGDTKIVGATSTQKGERQYRGDPNSRPCRIPAAAHPTVPVAGSALARPTVARLSAMQSGNYARVSAQAVPRHNGGFGITVKGNTDLKGAHTASTATPAKDQLMTGTLSFSDIQNSASSFAINARGGVGVGDGGDNSASPGQTRGNNTMGC</sequence>
<dbReference type="EMBL" id="FKJW01000003">
    <property type="protein sequence ID" value="SAK23212.1"/>
    <property type="molecule type" value="Genomic_DNA"/>
</dbReference>
<feature type="compositionally biased region" description="Basic and acidic residues" evidence="1">
    <location>
        <begin position="14"/>
        <end position="28"/>
    </location>
</feature>
<feature type="region of interest" description="Disordered" evidence="1">
    <location>
        <begin position="214"/>
        <end position="235"/>
    </location>
</feature>
<reference evidence="2 3" key="1">
    <citation type="submission" date="2016-04" db="EMBL/GenBank/DDBJ databases">
        <authorList>
            <person name="Peeters C."/>
        </authorList>
    </citation>
    <scope>NUCLEOTIDE SEQUENCE [LARGE SCALE GENOMIC DNA]</scope>
    <source>
        <strain evidence="2">LMG 29311</strain>
    </source>
</reference>
<comment type="caution">
    <text evidence="2">The sequence shown here is derived from an EMBL/GenBank/DDBJ whole genome shotgun (WGS) entry which is preliminary data.</text>
</comment>
<feature type="compositionally biased region" description="Basic residues" evidence="1">
    <location>
        <begin position="1"/>
        <end position="13"/>
    </location>
</feature>
<feature type="compositionally biased region" description="Polar residues" evidence="1">
    <location>
        <begin position="220"/>
        <end position="235"/>
    </location>
</feature>
<evidence type="ECO:0000313" key="3">
    <source>
        <dbReference type="Proteomes" id="UP000196218"/>
    </source>
</evidence>
<gene>
    <name evidence="2" type="ORF">UA18_03172</name>
</gene>
<evidence type="ECO:0000256" key="1">
    <source>
        <dbReference type="SAM" id="MobiDB-lite"/>
    </source>
</evidence>
<protein>
    <submittedName>
        <fullName evidence="2">Filamentous hemagglutinin family outer membrane protein</fullName>
    </submittedName>
</protein>
<proteinExistence type="predicted"/>
<feature type="region of interest" description="Disordered" evidence="1">
    <location>
        <begin position="1"/>
        <end position="28"/>
    </location>
</feature>